<evidence type="ECO:0000256" key="2">
    <source>
        <dbReference type="SAM" id="SignalP"/>
    </source>
</evidence>
<dbReference type="Pfam" id="PF18962">
    <property type="entry name" value="Por_Secre_tail"/>
    <property type="match status" value="1"/>
</dbReference>
<keyword evidence="5" id="KW-1185">Reference proteome</keyword>
<feature type="chain" id="PRO_5047516705" description="Secretion system C-terminal sorting domain-containing protein" evidence="2">
    <location>
        <begin position="27"/>
        <end position="258"/>
    </location>
</feature>
<evidence type="ECO:0000256" key="1">
    <source>
        <dbReference type="ARBA" id="ARBA00022729"/>
    </source>
</evidence>
<proteinExistence type="predicted"/>
<comment type="caution">
    <text evidence="4">The sequence shown here is derived from an EMBL/GenBank/DDBJ whole genome shotgun (WGS) entry which is preliminary data.</text>
</comment>
<evidence type="ECO:0000313" key="5">
    <source>
        <dbReference type="Proteomes" id="UP001500141"/>
    </source>
</evidence>
<evidence type="ECO:0000313" key="4">
    <source>
        <dbReference type="EMBL" id="GAA4767514.1"/>
    </source>
</evidence>
<protein>
    <recommendedName>
        <fullName evidence="3">Secretion system C-terminal sorting domain-containing protein</fullName>
    </recommendedName>
</protein>
<feature type="signal peptide" evidence="2">
    <location>
        <begin position="1"/>
        <end position="26"/>
    </location>
</feature>
<accession>A0ABP8ZWA7</accession>
<reference evidence="5" key="1">
    <citation type="journal article" date="2019" name="Int. J. Syst. Evol. Microbiol.">
        <title>The Global Catalogue of Microorganisms (GCM) 10K type strain sequencing project: providing services to taxonomists for standard genome sequencing and annotation.</title>
        <authorList>
            <consortium name="The Broad Institute Genomics Platform"/>
            <consortium name="The Broad Institute Genome Sequencing Center for Infectious Disease"/>
            <person name="Wu L."/>
            <person name="Ma J."/>
        </authorList>
    </citation>
    <scope>NUCLEOTIDE SEQUENCE [LARGE SCALE GENOMIC DNA]</scope>
    <source>
        <strain evidence="5">JCM 18198</strain>
    </source>
</reference>
<dbReference type="EMBL" id="BAABIP010000015">
    <property type="protein sequence ID" value="GAA4767514.1"/>
    <property type="molecule type" value="Genomic_DNA"/>
</dbReference>
<name>A0ABP8ZWA7_9FLAO</name>
<dbReference type="InterPro" id="IPR026444">
    <property type="entry name" value="Secre_tail"/>
</dbReference>
<dbReference type="NCBIfam" id="TIGR04183">
    <property type="entry name" value="Por_Secre_tail"/>
    <property type="match status" value="1"/>
</dbReference>
<dbReference type="RefSeq" id="WP_264541972.1">
    <property type="nucleotide sequence ID" value="NZ_BAABIP010000015.1"/>
</dbReference>
<sequence length="258" mass="28159">MKKYIYSLIALLVISLCSGQTSISQAEYFWDNDPGTGNGIAIAAADGNFNSTFEQLTQTGIQLPGTGLHKLCIRIKDNTGMWGPVFVNVIQINPAATSSIMSILGAEYFWDTDPGEGNGTPILATDGNFDSAFEQLSKTGIVLPPIGLHVFNIRIKDNTGTWGPTLKNVISVQTNLSNSDFELSGLKVYPNPVKNILKFSYEHKITGVTVYNFLGQQVMTKSFQINESEIDLSSLTSGTYFVTVKSENKAKTIKIIKE</sequence>
<organism evidence="4 5">
    <name type="scientific">Flavobacterium hankyongi</name>
    <dbReference type="NCBI Taxonomy" id="1176532"/>
    <lineage>
        <taxon>Bacteria</taxon>
        <taxon>Pseudomonadati</taxon>
        <taxon>Bacteroidota</taxon>
        <taxon>Flavobacteriia</taxon>
        <taxon>Flavobacteriales</taxon>
        <taxon>Flavobacteriaceae</taxon>
        <taxon>Flavobacterium</taxon>
    </lineage>
</organism>
<keyword evidence="1 2" id="KW-0732">Signal</keyword>
<feature type="domain" description="Secretion system C-terminal sorting" evidence="3">
    <location>
        <begin position="188"/>
        <end position="256"/>
    </location>
</feature>
<dbReference type="Proteomes" id="UP001500141">
    <property type="component" value="Unassembled WGS sequence"/>
</dbReference>
<evidence type="ECO:0000259" key="3">
    <source>
        <dbReference type="Pfam" id="PF18962"/>
    </source>
</evidence>
<gene>
    <name evidence="4" type="ORF">GCM10023230_16600</name>
</gene>